<proteinExistence type="predicted"/>
<accession>A0A7H9B7G5</accession>
<dbReference type="RefSeq" id="XP_037146168.1">
    <property type="nucleotide sequence ID" value="XM_037290273.1"/>
</dbReference>
<dbReference type="OrthoDB" id="4039705at2759"/>
<dbReference type="AlphaFoldDB" id="A0A7H9B7G5"/>
<keyword evidence="1" id="KW-0472">Membrane</keyword>
<protein>
    <submittedName>
        <fullName evidence="2">Uncharacterized protein</fullName>
    </submittedName>
</protein>
<dbReference type="InterPro" id="IPR001142">
    <property type="entry name" value="DUP/COS"/>
</dbReference>
<feature type="transmembrane region" description="Helical" evidence="1">
    <location>
        <begin position="230"/>
        <end position="258"/>
    </location>
</feature>
<gene>
    <name evidence="2" type="ORF">HG535_0G03260</name>
</gene>
<dbReference type="GeneID" id="59238226"/>
<evidence type="ECO:0000313" key="3">
    <source>
        <dbReference type="Proteomes" id="UP000509704"/>
    </source>
</evidence>
<reference evidence="2 3" key="1">
    <citation type="submission" date="2020-07" db="EMBL/GenBank/DDBJ databases">
        <title>The yeast mating-type switching endonuclease HO is a domesticated member of an unorthodox homing genetic element family.</title>
        <authorList>
            <person name="Coughlan A.Y."/>
            <person name="Lombardi L."/>
            <person name="Braun-Galleani S."/>
            <person name="Martos A.R."/>
            <person name="Galeote V."/>
            <person name="Bigey F."/>
            <person name="Dequin S."/>
            <person name="Byrne K.P."/>
            <person name="Wolfe K.H."/>
        </authorList>
    </citation>
    <scope>NUCLEOTIDE SEQUENCE [LARGE SCALE GENOMIC DNA]</scope>
    <source>
        <strain evidence="2 3">NRRL Y-6702</strain>
    </source>
</reference>
<dbReference type="KEGG" id="zmk:HG535_0G03260"/>
<dbReference type="EMBL" id="CP058610">
    <property type="protein sequence ID" value="QLG74443.1"/>
    <property type="molecule type" value="Genomic_DNA"/>
</dbReference>
<sequence length="362" mass="41766">MEKSDLVVCESGTPLTPRKTFKSVSSYACYEVVRVRAFYIWLLWLVVLSISPFVLFDLAESEDWVCEVYWQVLMLNIVLFFPAMLFYRSDRQARLVSQNLTNFMSIVENTFESGHGIGPEKWDEVACKMNREFYDAGIWKTPYSFFDGLEVEKLYRSLVLNPQLGKNLDVLDVCEKGPKETTAYEKRLDEQFSVWANDSEYSAEECGNMLPRDLHWNEVTWTIHKMRLALALHIAVSLIFHSMGLFGVLCGCLITTYIEMQTPYVLKDTRMSTTNRLRLLATIVSVAPGTDVDRWDVIAKRVNSYLHEIPECPASDCFFDGKSCLDCFERYFKPPTSQKKKRTFITSNELMPFVSRAIEACS</sequence>
<feature type="transmembrane region" description="Helical" evidence="1">
    <location>
        <begin position="38"/>
        <end position="56"/>
    </location>
</feature>
<feature type="transmembrane region" description="Helical" evidence="1">
    <location>
        <begin position="68"/>
        <end position="87"/>
    </location>
</feature>
<name>A0A7H9B7G5_ZYGMR</name>
<keyword evidence="1" id="KW-1133">Transmembrane helix</keyword>
<dbReference type="Proteomes" id="UP000509704">
    <property type="component" value="Chromosome 7"/>
</dbReference>
<evidence type="ECO:0000256" key="1">
    <source>
        <dbReference type="SAM" id="Phobius"/>
    </source>
</evidence>
<evidence type="ECO:0000313" key="2">
    <source>
        <dbReference type="EMBL" id="QLG74443.1"/>
    </source>
</evidence>
<keyword evidence="3" id="KW-1185">Reference proteome</keyword>
<organism evidence="2 3">
    <name type="scientific">Zygotorulaspora mrakii</name>
    <name type="common">Zygosaccharomyces mrakii</name>
    <dbReference type="NCBI Taxonomy" id="42260"/>
    <lineage>
        <taxon>Eukaryota</taxon>
        <taxon>Fungi</taxon>
        <taxon>Dikarya</taxon>
        <taxon>Ascomycota</taxon>
        <taxon>Saccharomycotina</taxon>
        <taxon>Saccharomycetes</taxon>
        <taxon>Saccharomycetales</taxon>
        <taxon>Saccharomycetaceae</taxon>
        <taxon>Zygotorulaspora</taxon>
    </lineage>
</organism>
<keyword evidence="1" id="KW-0812">Transmembrane</keyword>
<dbReference type="Pfam" id="PF00674">
    <property type="entry name" value="DUP"/>
    <property type="match status" value="2"/>
</dbReference>